<accession>A0A3B0ZYA8</accession>
<sequence>MRDTFKRLSGLLCISAVTLGESIYGVEKSEQPLRNLADVEGLAARLTMMLFRVPYT</sequence>
<evidence type="ECO:0000313" key="1">
    <source>
        <dbReference type="EMBL" id="VAW98575.1"/>
    </source>
</evidence>
<proteinExistence type="predicted"/>
<dbReference type="EMBL" id="UOFT01000068">
    <property type="protein sequence ID" value="VAW98575.1"/>
    <property type="molecule type" value="Genomic_DNA"/>
</dbReference>
<organism evidence="1">
    <name type="scientific">hydrothermal vent metagenome</name>
    <dbReference type="NCBI Taxonomy" id="652676"/>
    <lineage>
        <taxon>unclassified sequences</taxon>
        <taxon>metagenomes</taxon>
        <taxon>ecological metagenomes</taxon>
    </lineage>
</organism>
<name>A0A3B0ZYA8_9ZZZZ</name>
<protein>
    <submittedName>
        <fullName evidence="1">Uncharacterized protein</fullName>
    </submittedName>
</protein>
<reference evidence="1" key="1">
    <citation type="submission" date="2018-06" db="EMBL/GenBank/DDBJ databases">
        <authorList>
            <person name="Zhirakovskaya E."/>
        </authorList>
    </citation>
    <scope>NUCLEOTIDE SEQUENCE</scope>
</reference>
<gene>
    <name evidence="1" type="ORF">MNBD_GAMMA23-1674</name>
</gene>
<dbReference type="AlphaFoldDB" id="A0A3B0ZYA8"/>